<keyword evidence="4" id="KW-0276">Fatty acid metabolism</keyword>
<comment type="caution">
    <text evidence="11">The sequence shown here is derived from an EMBL/GenBank/DDBJ whole genome shotgun (WGS) entry which is preliminary data.</text>
</comment>
<dbReference type="PANTHER" id="PTHR31727:SF6">
    <property type="entry name" value="OLEOYL-ACYL CARRIER PROTEIN THIOESTERASE 1, CHLOROPLASTIC"/>
    <property type="match status" value="1"/>
</dbReference>
<dbReference type="eggNOG" id="COG3884">
    <property type="taxonomic scope" value="Bacteria"/>
</dbReference>
<dbReference type="RefSeq" id="WP_008861491.1">
    <property type="nucleotide sequence ID" value="NZ_JH815204.1"/>
</dbReference>
<evidence type="ECO:0000256" key="5">
    <source>
        <dbReference type="ARBA" id="ARBA00022946"/>
    </source>
</evidence>
<dbReference type="STRING" id="742726.HMPREF9448_01000"/>
<feature type="region of interest" description="Disordered" evidence="8">
    <location>
        <begin position="1"/>
        <end position="23"/>
    </location>
</feature>
<evidence type="ECO:0000256" key="1">
    <source>
        <dbReference type="ARBA" id="ARBA00006500"/>
    </source>
</evidence>
<dbReference type="AlphaFoldDB" id="K0WZB4"/>
<organism evidence="11 12">
    <name type="scientific">Barnesiella intestinihominis YIT 11860</name>
    <dbReference type="NCBI Taxonomy" id="742726"/>
    <lineage>
        <taxon>Bacteria</taxon>
        <taxon>Pseudomonadati</taxon>
        <taxon>Bacteroidota</taxon>
        <taxon>Bacteroidia</taxon>
        <taxon>Bacteroidales</taxon>
        <taxon>Barnesiellaceae</taxon>
        <taxon>Barnesiella</taxon>
    </lineage>
</organism>
<evidence type="ECO:0000259" key="9">
    <source>
        <dbReference type="Pfam" id="PF01643"/>
    </source>
</evidence>
<dbReference type="Proteomes" id="UP000006044">
    <property type="component" value="Unassembled WGS sequence"/>
</dbReference>
<keyword evidence="3" id="KW-0378">Hydrolase</keyword>
<dbReference type="EMBL" id="ADLE01000008">
    <property type="protein sequence ID" value="EJZ64523.1"/>
    <property type="molecule type" value="Genomic_DNA"/>
</dbReference>
<evidence type="ECO:0000256" key="2">
    <source>
        <dbReference type="ARBA" id="ARBA00022516"/>
    </source>
</evidence>
<dbReference type="Gene3D" id="3.10.129.10">
    <property type="entry name" value="Hotdog Thioesterase"/>
    <property type="match status" value="2"/>
</dbReference>
<proteinExistence type="inferred from homology"/>
<protein>
    <recommendedName>
        <fullName evidence="13">Acyl-ACP thioesterase</fullName>
    </recommendedName>
</protein>
<dbReference type="PANTHER" id="PTHR31727">
    <property type="entry name" value="OLEOYL-ACYL CARRIER PROTEIN THIOESTERASE 1, CHLOROPLASTIC"/>
    <property type="match status" value="1"/>
</dbReference>
<evidence type="ECO:0000256" key="4">
    <source>
        <dbReference type="ARBA" id="ARBA00022832"/>
    </source>
</evidence>
<comment type="similarity">
    <text evidence="1">Belongs to the acyl-ACP thioesterase family.</text>
</comment>
<dbReference type="CDD" id="cd00586">
    <property type="entry name" value="4HBT"/>
    <property type="match status" value="1"/>
</dbReference>
<dbReference type="InterPro" id="IPR045023">
    <property type="entry name" value="FATA/B"/>
</dbReference>
<evidence type="ECO:0000256" key="3">
    <source>
        <dbReference type="ARBA" id="ARBA00022801"/>
    </source>
</evidence>
<feature type="domain" description="Acyl-ACP thioesterase-like C-terminal" evidence="10">
    <location>
        <begin position="162"/>
        <end position="252"/>
    </location>
</feature>
<gene>
    <name evidence="11" type="ORF">HMPREF9448_01000</name>
</gene>
<dbReference type="GeneID" id="77848303"/>
<evidence type="ECO:0000259" key="10">
    <source>
        <dbReference type="Pfam" id="PF20791"/>
    </source>
</evidence>
<keyword evidence="12" id="KW-1185">Reference proteome</keyword>
<keyword evidence="7" id="KW-0275">Fatty acid biosynthesis</keyword>
<dbReference type="GO" id="GO:0016297">
    <property type="term" value="F:fatty acyl-[ACP] hydrolase activity"/>
    <property type="evidence" value="ECO:0007669"/>
    <property type="project" value="InterPro"/>
</dbReference>
<dbReference type="Pfam" id="PF20791">
    <property type="entry name" value="Acyl-ACP_TE_C"/>
    <property type="match status" value="1"/>
</dbReference>
<sequence length="254" mass="29899">MKEKEEQSKRQTEPVYSKTYTVEPAEGNGQQELPLTLLAKRILEVATLHAESWGVGYSTLIKNRQVWVLSRLTVEMYRYPLINEHYTLQTWIEGYNKHFSSRNFAILGEDGSPCGYARTIWVVIDLDSRTSVDISQFEYIAENISDKACPIEKQSRVRDVHDENAVIYPVTYNDIDLNRHVNSVKYIEHELDLFPFERYDKQRIRRFEISYANEARYGSTLQLLKEEEAPDHFTLEIRDDQTVYCKGRIIFENR</sequence>
<dbReference type="InterPro" id="IPR049427">
    <property type="entry name" value="Acyl-ACP_TE_C"/>
</dbReference>
<dbReference type="InterPro" id="IPR029069">
    <property type="entry name" value="HotDog_dom_sf"/>
</dbReference>
<feature type="compositionally biased region" description="Basic and acidic residues" evidence="8">
    <location>
        <begin position="1"/>
        <end position="12"/>
    </location>
</feature>
<dbReference type="Pfam" id="PF01643">
    <property type="entry name" value="Acyl-ACP_TE"/>
    <property type="match status" value="1"/>
</dbReference>
<evidence type="ECO:0000313" key="11">
    <source>
        <dbReference type="EMBL" id="EJZ64523.1"/>
    </source>
</evidence>
<keyword evidence="5" id="KW-0809">Transit peptide</keyword>
<dbReference type="OrthoDB" id="9801517at2"/>
<keyword evidence="2" id="KW-0444">Lipid biosynthesis</keyword>
<reference evidence="11 12" key="1">
    <citation type="submission" date="2012-08" db="EMBL/GenBank/DDBJ databases">
        <title>The Genome Sequence of Barnesiella intestinihominis YIT 11860.</title>
        <authorList>
            <consortium name="The Broad Institute Genome Sequencing Platform"/>
            <person name="Earl A."/>
            <person name="Ward D."/>
            <person name="Feldgarden M."/>
            <person name="Gevers D."/>
            <person name="Morotomi M."/>
            <person name="Walker B."/>
            <person name="Young S.K."/>
            <person name="Zeng Q."/>
            <person name="Gargeya S."/>
            <person name="Fitzgerald M."/>
            <person name="Haas B."/>
            <person name="Abouelleil A."/>
            <person name="Alvarado L."/>
            <person name="Arachchi H.M."/>
            <person name="Berlin A.M."/>
            <person name="Chapman S.B."/>
            <person name="Goldberg J."/>
            <person name="Griggs A."/>
            <person name="Gujja S."/>
            <person name="Hansen M."/>
            <person name="Howarth C."/>
            <person name="Imamovic A."/>
            <person name="Larimer J."/>
            <person name="McCowen C."/>
            <person name="Montmayeur A."/>
            <person name="Murphy C."/>
            <person name="Neiman D."/>
            <person name="Pearson M."/>
            <person name="Priest M."/>
            <person name="Roberts A."/>
            <person name="Saif S."/>
            <person name="Shea T."/>
            <person name="Sisk P."/>
            <person name="Sykes S."/>
            <person name="Wortman J."/>
            <person name="Nusbaum C."/>
            <person name="Birren B."/>
        </authorList>
    </citation>
    <scope>NUCLEOTIDE SEQUENCE [LARGE SCALE GENOMIC DNA]</scope>
    <source>
        <strain evidence="11 12">YIT 11860</strain>
    </source>
</reference>
<keyword evidence="6" id="KW-0443">Lipid metabolism</keyword>
<evidence type="ECO:0000256" key="8">
    <source>
        <dbReference type="SAM" id="MobiDB-lite"/>
    </source>
</evidence>
<dbReference type="InterPro" id="IPR002864">
    <property type="entry name" value="Acyl-ACP_thioesterase_NHD"/>
</dbReference>
<evidence type="ECO:0000256" key="6">
    <source>
        <dbReference type="ARBA" id="ARBA00023098"/>
    </source>
</evidence>
<evidence type="ECO:0000313" key="12">
    <source>
        <dbReference type="Proteomes" id="UP000006044"/>
    </source>
</evidence>
<name>K0WZB4_9BACT</name>
<evidence type="ECO:0008006" key="13">
    <source>
        <dbReference type="Google" id="ProtNLM"/>
    </source>
</evidence>
<feature type="domain" description="Acyl-ACP thioesterase N-terminal hotdog" evidence="9">
    <location>
        <begin position="15"/>
        <end position="135"/>
    </location>
</feature>
<dbReference type="GO" id="GO:0000036">
    <property type="term" value="F:acyl carrier activity"/>
    <property type="evidence" value="ECO:0007669"/>
    <property type="project" value="TreeGrafter"/>
</dbReference>
<evidence type="ECO:0000256" key="7">
    <source>
        <dbReference type="ARBA" id="ARBA00023160"/>
    </source>
</evidence>
<dbReference type="SUPFAM" id="SSF54637">
    <property type="entry name" value="Thioesterase/thiol ester dehydrase-isomerase"/>
    <property type="match status" value="2"/>
</dbReference>
<accession>K0WZB4</accession>
<dbReference type="HOGENOM" id="CLU_045466_2_0_10"/>